<reference evidence="1 2" key="1">
    <citation type="submission" date="2017-07" db="EMBL/GenBank/DDBJ databases">
        <title>Amycolatopsis thailandensis Genome sequencing and assembly.</title>
        <authorList>
            <person name="Kaur N."/>
            <person name="Mayilraj S."/>
        </authorList>
    </citation>
    <scope>NUCLEOTIDE SEQUENCE [LARGE SCALE GENOMIC DNA]</scope>
    <source>
        <strain evidence="1 2">JCM 16380</strain>
    </source>
</reference>
<dbReference type="OrthoDB" id="3700530at2"/>
<evidence type="ECO:0000313" key="1">
    <source>
        <dbReference type="EMBL" id="OXM53970.1"/>
    </source>
</evidence>
<organism evidence="1 2">
    <name type="scientific">Amycolatopsis thailandensis</name>
    <dbReference type="NCBI Taxonomy" id="589330"/>
    <lineage>
        <taxon>Bacteria</taxon>
        <taxon>Bacillati</taxon>
        <taxon>Actinomycetota</taxon>
        <taxon>Actinomycetes</taxon>
        <taxon>Pseudonocardiales</taxon>
        <taxon>Pseudonocardiaceae</taxon>
        <taxon>Amycolatopsis</taxon>
    </lineage>
</organism>
<proteinExistence type="predicted"/>
<evidence type="ECO:0000313" key="2">
    <source>
        <dbReference type="Proteomes" id="UP000215223"/>
    </source>
</evidence>
<gene>
    <name evidence="1" type="ORF">CFP71_20260</name>
</gene>
<dbReference type="RefSeq" id="WP_093935439.1">
    <property type="nucleotide sequence ID" value="NZ_NMQT01000072.1"/>
</dbReference>
<comment type="caution">
    <text evidence="1">The sequence shown here is derived from an EMBL/GenBank/DDBJ whole genome shotgun (WGS) entry which is preliminary data.</text>
</comment>
<protein>
    <submittedName>
        <fullName evidence="1">Uncharacterized protein</fullName>
    </submittedName>
</protein>
<name>A0A229S516_9PSEU</name>
<dbReference type="EMBL" id="NMQT01000072">
    <property type="protein sequence ID" value="OXM53970.1"/>
    <property type="molecule type" value="Genomic_DNA"/>
</dbReference>
<keyword evidence="2" id="KW-1185">Reference proteome</keyword>
<dbReference type="Proteomes" id="UP000215223">
    <property type="component" value="Unassembled WGS sequence"/>
</dbReference>
<accession>A0A229S516</accession>
<sequence>MDPAELNHRERAILGAVAAGRGELLAGCEPDLAVDGGWCDRVAVTRLIVGGWICAARPARVGDLVPAQLTDVARDAFAATRTLTA</sequence>
<dbReference type="AlphaFoldDB" id="A0A229S516"/>